<dbReference type="Proteomes" id="UP001310386">
    <property type="component" value="Unassembled WGS sequence"/>
</dbReference>
<name>A0ABU5ZGN7_9BACL</name>
<dbReference type="PANTHER" id="PTHR30482">
    <property type="entry name" value="HIGH-AFFINITY BRANCHED-CHAIN AMINO ACID TRANSPORT SYSTEM PERMEASE"/>
    <property type="match status" value="1"/>
</dbReference>
<evidence type="ECO:0000256" key="4">
    <source>
        <dbReference type="ARBA" id="ARBA00022989"/>
    </source>
</evidence>
<dbReference type="InterPro" id="IPR001851">
    <property type="entry name" value="ABC_transp_permease"/>
</dbReference>
<keyword evidence="4 6" id="KW-1133">Transmembrane helix</keyword>
<feature type="transmembrane region" description="Helical" evidence="6">
    <location>
        <begin position="58"/>
        <end position="77"/>
    </location>
</feature>
<evidence type="ECO:0000256" key="5">
    <source>
        <dbReference type="ARBA" id="ARBA00023136"/>
    </source>
</evidence>
<keyword evidence="5 6" id="KW-0472">Membrane</keyword>
<evidence type="ECO:0000256" key="1">
    <source>
        <dbReference type="ARBA" id="ARBA00004651"/>
    </source>
</evidence>
<evidence type="ECO:0000313" key="8">
    <source>
        <dbReference type="Proteomes" id="UP001310386"/>
    </source>
</evidence>
<keyword evidence="2" id="KW-1003">Cell membrane</keyword>
<feature type="transmembrane region" description="Helical" evidence="6">
    <location>
        <begin position="277"/>
        <end position="299"/>
    </location>
</feature>
<gene>
    <name evidence="7" type="ORF">VF724_08325</name>
</gene>
<dbReference type="PANTHER" id="PTHR30482:SF10">
    <property type="entry name" value="HIGH-AFFINITY BRANCHED-CHAIN AMINO ACID TRANSPORT PROTEIN BRAE"/>
    <property type="match status" value="1"/>
</dbReference>
<reference evidence="7" key="1">
    <citation type="submission" date="2023-12" db="EMBL/GenBank/DDBJ databases">
        <title>Fervidustalea candida gen. nov., sp. nov., a novel member of the family Paenibacillaceae isolated from a geothermal area.</title>
        <authorList>
            <person name="Li W.-J."/>
            <person name="Jiao J.-Y."/>
            <person name="Chen Y."/>
        </authorList>
    </citation>
    <scope>NUCLEOTIDE SEQUENCE</scope>
    <source>
        <strain evidence="7">SYSU GA230002</strain>
    </source>
</reference>
<organism evidence="7 8">
    <name type="scientific">Ferviditalea candida</name>
    <dbReference type="NCBI Taxonomy" id="3108399"/>
    <lineage>
        <taxon>Bacteria</taxon>
        <taxon>Bacillati</taxon>
        <taxon>Bacillota</taxon>
        <taxon>Bacilli</taxon>
        <taxon>Bacillales</taxon>
        <taxon>Paenibacillaceae</taxon>
        <taxon>Ferviditalea</taxon>
    </lineage>
</organism>
<dbReference type="InterPro" id="IPR043428">
    <property type="entry name" value="LivM-like"/>
</dbReference>
<protein>
    <submittedName>
        <fullName evidence="7">Branched-chain amino acid ABC transporter permease</fullName>
    </submittedName>
</protein>
<keyword evidence="8" id="KW-1185">Reference proteome</keyword>
<feature type="transmembrane region" description="Helical" evidence="6">
    <location>
        <begin position="156"/>
        <end position="173"/>
    </location>
</feature>
<feature type="transmembrane region" description="Helical" evidence="6">
    <location>
        <begin position="31"/>
        <end position="51"/>
    </location>
</feature>
<keyword evidence="3 6" id="KW-0812">Transmembrane</keyword>
<sequence length="327" mass="35940">MKKTLLLLLPLILILIFPVLVKDSYFLNLGILVLYYTFLSQAWNILSGYSGQFSFGHAAFFGTGAYASTILLTGYGVSPWIGMFVGAFVSTLIGLFIGYLTFRYKLRGAYFALSTLAFAEILRIAVQNSDFFKKTMGIMIPLKQDPWMFQFESASSYYYTILIFAGFSIWLVYRIGRSRLGFNLAAIRENEDAARSLGVNIYKNKMIAMGLSAGLTALGGSFYAQYILFIDPPTTFGTEVSISILLPVIIGGVGTVLGPLVGSLITIPLGELTSALFGDFAGVHLMVYGLILVIVILFLPEGIVGWFQDRARKKEAGMNNGILKERG</sequence>
<feature type="transmembrane region" description="Helical" evidence="6">
    <location>
        <begin position="206"/>
        <end position="228"/>
    </location>
</feature>
<feature type="transmembrane region" description="Helical" evidence="6">
    <location>
        <begin position="240"/>
        <end position="265"/>
    </location>
</feature>
<evidence type="ECO:0000256" key="2">
    <source>
        <dbReference type="ARBA" id="ARBA00022475"/>
    </source>
</evidence>
<proteinExistence type="predicted"/>
<accession>A0ABU5ZGN7</accession>
<evidence type="ECO:0000256" key="3">
    <source>
        <dbReference type="ARBA" id="ARBA00022692"/>
    </source>
</evidence>
<comment type="subcellular location">
    <subcellularLocation>
        <location evidence="1">Cell membrane</location>
        <topology evidence="1">Multi-pass membrane protein</topology>
    </subcellularLocation>
</comment>
<dbReference type="RefSeq" id="WP_371753786.1">
    <property type="nucleotide sequence ID" value="NZ_JAYJLD010000009.1"/>
</dbReference>
<comment type="caution">
    <text evidence="7">The sequence shown here is derived from an EMBL/GenBank/DDBJ whole genome shotgun (WGS) entry which is preliminary data.</text>
</comment>
<evidence type="ECO:0000313" key="7">
    <source>
        <dbReference type="EMBL" id="MEB3101667.1"/>
    </source>
</evidence>
<evidence type="ECO:0000256" key="6">
    <source>
        <dbReference type="SAM" id="Phobius"/>
    </source>
</evidence>
<dbReference type="EMBL" id="JAYJLD010000009">
    <property type="protein sequence ID" value="MEB3101667.1"/>
    <property type="molecule type" value="Genomic_DNA"/>
</dbReference>
<feature type="transmembrane region" description="Helical" evidence="6">
    <location>
        <begin position="83"/>
        <end position="102"/>
    </location>
</feature>
<dbReference type="Pfam" id="PF02653">
    <property type="entry name" value="BPD_transp_2"/>
    <property type="match status" value="1"/>
</dbReference>
<dbReference type="CDD" id="cd06581">
    <property type="entry name" value="TM_PBP1_LivM_like"/>
    <property type="match status" value="1"/>
</dbReference>